<evidence type="ECO:0000313" key="3">
    <source>
        <dbReference type="Proteomes" id="UP001321473"/>
    </source>
</evidence>
<sequence length="85" mass="9307">RNVFCATNPTFVNPVGWQSSFSVIGLQLELVLAVGTNCFLQRTCPLTSGICSSWLRGCLMKSRKSTAKPKERSLRNTQTHSSTAS</sequence>
<accession>A0AAQ4EM68</accession>
<dbReference type="EMBL" id="JARKHS020013690">
    <property type="protein sequence ID" value="KAK8775817.1"/>
    <property type="molecule type" value="Genomic_DNA"/>
</dbReference>
<dbReference type="AlphaFoldDB" id="A0AAQ4EM68"/>
<feature type="non-terminal residue" evidence="2">
    <location>
        <position position="1"/>
    </location>
</feature>
<dbReference type="Proteomes" id="UP001321473">
    <property type="component" value="Unassembled WGS sequence"/>
</dbReference>
<comment type="caution">
    <text evidence="2">The sequence shown here is derived from an EMBL/GenBank/DDBJ whole genome shotgun (WGS) entry which is preliminary data.</text>
</comment>
<keyword evidence="3" id="KW-1185">Reference proteome</keyword>
<reference evidence="2 3" key="1">
    <citation type="journal article" date="2023" name="Arcadia Sci">
        <title>De novo assembly of a long-read Amblyomma americanum tick genome.</title>
        <authorList>
            <person name="Chou S."/>
            <person name="Poskanzer K.E."/>
            <person name="Rollins M."/>
            <person name="Thuy-Boun P.S."/>
        </authorList>
    </citation>
    <scope>NUCLEOTIDE SEQUENCE [LARGE SCALE GENOMIC DNA]</scope>
    <source>
        <strain evidence="2">F_SG_1</strain>
        <tissue evidence="2">Salivary glands</tissue>
    </source>
</reference>
<proteinExistence type="predicted"/>
<name>A0AAQ4EM68_AMBAM</name>
<evidence type="ECO:0000313" key="2">
    <source>
        <dbReference type="EMBL" id="KAK8775817.1"/>
    </source>
</evidence>
<gene>
    <name evidence="2" type="ORF">V5799_030837</name>
</gene>
<organism evidence="2 3">
    <name type="scientific">Amblyomma americanum</name>
    <name type="common">Lone star tick</name>
    <dbReference type="NCBI Taxonomy" id="6943"/>
    <lineage>
        <taxon>Eukaryota</taxon>
        <taxon>Metazoa</taxon>
        <taxon>Ecdysozoa</taxon>
        <taxon>Arthropoda</taxon>
        <taxon>Chelicerata</taxon>
        <taxon>Arachnida</taxon>
        <taxon>Acari</taxon>
        <taxon>Parasitiformes</taxon>
        <taxon>Ixodida</taxon>
        <taxon>Ixodoidea</taxon>
        <taxon>Ixodidae</taxon>
        <taxon>Amblyomminae</taxon>
        <taxon>Amblyomma</taxon>
    </lineage>
</organism>
<feature type="compositionally biased region" description="Polar residues" evidence="1">
    <location>
        <begin position="75"/>
        <end position="85"/>
    </location>
</feature>
<evidence type="ECO:0000256" key="1">
    <source>
        <dbReference type="SAM" id="MobiDB-lite"/>
    </source>
</evidence>
<protein>
    <submittedName>
        <fullName evidence="2">Uncharacterized protein</fullName>
    </submittedName>
</protein>
<feature type="region of interest" description="Disordered" evidence="1">
    <location>
        <begin position="66"/>
        <end position="85"/>
    </location>
</feature>